<protein>
    <submittedName>
        <fullName evidence="2">Anti-sigma regulatory factor</fullName>
    </submittedName>
</protein>
<dbReference type="InterPro" id="IPR003594">
    <property type="entry name" value="HATPase_dom"/>
</dbReference>
<dbReference type="OrthoDB" id="9797578at2"/>
<dbReference type="EMBL" id="MWQY01000008">
    <property type="protein sequence ID" value="ORC35642.1"/>
    <property type="molecule type" value="Genomic_DNA"/>
</dbReference>
<dbReference type="InterPro" id="IPR036890">
    <property type="entry name" value="HATPase_C_sf"/>
</dbReference>
<dbReference type="Proteomes" id="UP000192343">
    <property type="component" value="Unassembled WGS sequence"/>
</dbReference>
<proteinExistence type="predicted"/>
<dbReference type="Gene3D" id="3.30.565.10">
    <property type="entry name" value="Histidine kinase-like ATPase, C-terminal domain"/>
    <property type="match status" value="1"/>
</dbReference>
<dbReference type="STRING" id="1963862.B4O97_08330"/>
<evidence type="ECO:0000313" key="2">
    <source>
        <dbReference type="EMBL" id="ORC35642.1"/>
    </source>
</evidence>
<dbReference type="SUPFAM" id="SSF55874">
    <property type="entry name" value="ATPase domain of HSP90 chaperone/DNA topoisomerase II/histidine kinase"/>
    <property type="match status" value="1"/>
</dbReference>
<feature type="domain" description="Histidine kinase/HSP90-like ATPase" evidence="1">
    <location>
        <begin position="49"/>
        <end position="135"/>
    </location>
</feature>
<comment type="caution">
    <text evidence="2">The sequence shown here is derived from an EMBL/GenBank/DDBJ whole genome shotgun (WGS) entry which is preliminary data.</text>
</comment>
<keyword evidence="3" id="KW-1185">Reference proteome</keyword>
<organism evidence="2 3">
    <name type="scientific">Marispirochaeta aestuarii</name>
    <dbReference type="NCBI Taxonomy" id="1963862"/>
    <lineage>
        <taxon>Bacteria</taxon>
        <taxon>Pseudomonadati</taxon>
        <taxon>Spirochaetota</taxon>
        <taxon>Spirochaetia</taxon>
        <taxon>Spirochaetales</taxon>
        <taxon>Spirochaetaceae</taxon>
        <taxon>Marispirochaeta</taxon>
    </lineage>
</organism>
<name>A0A1Y1RYM3_9SPIO</name>
<dbReference type="AlphaFoldDB" id="A0A1Y1RYM3"/>
<accession>A0A1Y1RYM3</accession>
<dbReference type="RefSeq" id="WP_083049942.1">
    <property type="nucleotide sequence ID" value="NZ_CAXXQO010000003.1"/>
</dbReference>
<gene>
    <name evidence="2" type="ORF">B4O97_08330</name>
</gene>
<evidence type="ECO:0000259" key="1">
    <source>
        <dbReference type="Pfam" id="PF02518"/>
    </source>
</evidence>
<dbReference type="Pfam" id="PF02518">
    <property type="entry name" value="HATPase_c"/>
    <property type="match status" value="1"/>
</dbReference>
<reference evidence="2 3" key="1">
    <citation type="submission" date="2017-03" db="EMBL/GenBank/DDBJ databases">
        <title>Draft Genome sequence of Marispirochaeta sp. strain JC444.</title>
        <authorList>
            <person name="Shivani Y."/>
            <person name="Subhash Y."/>
            <person name="Sasikala C."/>
            <person name="Ramana C."/>
        </authorList>
    </citation>
    <scope>NUCLEOTIDE SEQUENCE [LARGE SCALE GENOMIC DNA]</scope>
    <source>
        <strain evidence="2 3">JC444</strain>
    </source>
</reference>
<sequence>MKKLYTVTPDILHAAGEVSTKVKRLLLQLGVSQKAIRRFSVALYEGEINMAVHAGGGTAEIDISPKRISAVLKDQGPGIADVDLAMQEGYSTANEYIRELGFGAGMGLPNMKRSADIFTLESSPGSGTTVSFTVFLNGDAPQ</sequence>
<evidence type="ECO:0000313" key="3">
    <source>
        <dbReference type="Proteomes" id="UP000192343"/>
    </source>
</evidence>